<dbReference type="EMBL" id="JBHSQJ010000047">
    <property type="protein sequence ID" value="MFC5907965.1"/>
    <property type="molecule type" value="Genomic_DNA"/>
</dbReference>
<organism evidence="1 2">
    <name type="scientific">Streptacidiphilus monticola</name>
    <dbReference type="NCBI Taxonomy" id="2161674"/>
    <lineage>
        <taxon>Bacteria</taxon>
        <taxon>Bacillati</taxon>
        <taxon>Actinomycetota</taxon>
        <taxon>Actinomycetes</taxon>
        <taxon>Kitasatosporales</taxon>
        <taxon>Streptomycetaceae</taxon>
        <taxon>Streptacidiphilus</taxon>
    </lineage>
</organism>
<comment type="caution">
    <text evidence="1">The sequence shown here is derived from an EMBL/GenBank/DDBJ whole genome shotgun (WGS) entry which is preliminary data.</text>
</comment>
<proteinExistence type="predicted"/>
<protein>
    <submittedName>
        <fullName evidence="1">DUF5713 family protein</fullName>
    </submittedName>
</protein>
<reference evidence="2" key="1">
    <citation type="journal article" date="2019" name="Int. J. Syst. Evol. Microbiol.">
        <title>The Global Catalogue of Microorganisms (GCM) 10K type strain sequencing project: providing services to taxonomists for standard genome sequencing and annotation.</title>
        <authorList>
            <consortium name="The Broad Institute Genomics Platform"/>
            <consortium name="The Broad Institute Genome Sequencing Center for Infectious Disease"/>
            <person name="Wu L."/>
            <person name="Ma J."/>
        </authorList>
    </citation>
    <scope>NUCLEOTIDE SEQUENCE [LARGE SCALE GENOMIC DNA]</scope>
    <source>
        <strain evidence="2">JCM 4816</strain>
    </source>
</reference>
<evidence type="ECO:0000313" key="1">
    <source>
        <dbReference type="EMBL" id="MFC5907965.1"/>
    </source>
</evidence>
<gene>
    <name evidence="1" type="ORF">ACFP3V_12160</name>
</gene>
<evidence type="ECO:0000313" key="2">
    <source>
        <dbReference type="Proteomes" id="UP001596174"/>
    </source>
</evidence>
<dbReference type="Pfam" id="PF18977">
    <property type="entry name" value="DUF5713"/>
    <property type="match status" value="1"/>
</dbReference>
<keyword evidence="2" id="KW-1185">Reference proteome</keyword>
<accession>A0ABW1FZP6</accession>
<name>A0ABW1FZP6_9ACTN</name>
<sequence length="113" mass="12577">MAITNRSAAEHPFLRELYADGYYPDPVVDRGRAVLVRLCERIETERPSDLGALYVLTQAATAEFNLLEAAFEAAGSEIETVAREAIAEDFWFIASAYGFGDADVEELIATREW</sequence>
<dbReference type="RefSeq" id="WP_380582916.1">
    <property type="nucleotide sequence ID" value="NZ_JBHSQJ010000047.1"/>
</dbReference>
<dbReference type="Proteomes" id="UP001596174">
    <property type="component" value="Unassembled WGS sequence"/>
</dbReference>
<dbReference type="InterPro" id="IPR043767">
    <property type="entry name" value="DUF5713"/>
</dbReference>